<keyword evidence="2" id="KW-0472">Membrane</keyword>
<evidence type="ECO:0000259" key="3">
    <source>
        <dbReference type="Pfam" id="PF04536"/>
    </source>
</evidence>
<keyword evidence="2" id="KW-1133">Transmembrane helix</keyword>
<feature type="domain" description="TPM" evidence="3">
    <location>
        <begin position="90"/>
        <end position="211"/>
    </location>
</feature>
<dbReference type="AlphaFoldDB" id="A0AAJ1VHB7"/>
<dbReference type="InterPro" id="IPR007621">
    <property type="entry name" value="TPM_dom"/>
</dbReference>
<feature type="region of interest" description="Disordered" evidence="1">
    <location>
        <begin position="430"/>
        <end position="460"/>
    </location>
</feature>
<feature type="compositionally biased region" description="Gly residues" evidence="1">
    <location>
        <begin position="446"/>
        <end position="460"/>
    </location>
</feature>
<proteinExistence type="predicted"/>
<evidence type="ECO:0000313" key="4">
    <source>
        <dbReference type="EMBL" id="MDN3620653.1"/>
    </source>
</evidence>
<evidence type="ECO:0000313" key="5">
    <source>
        <dbReference type="Proteomes" id="UP001228636"/>
    </source>
</evidence>
<organism evidence="4 5">
    <name type="scientific">Polaribacter sejongensis</name>
    <dbReference type="NCBI Taxonomy" id="985043"/>
    <lineage>
        <taxon>Bacteria</taxon>
        <taxon>Pseudomonadati</taxon>
        <taxon>Bacteroidota</taxon>
        <taxon>Flavobacteriia</taxon>
        <taxon>Flavobacteriales</taxon>
        <taxon>Flavobacteriaceae</taxon>
    </lineage>
</organism>
<dbReference type="PANTHER" id="PTHR30373:SF2">
    <property type="entry name" value="UPF0603 PROTEIN YGCG"/>
    <property type="match status" value="1"/>
</dbReference>
<sequence>MNLFTFQYLLETNKKRLLTSLLFWCLCISITGFSQDVSDASEEGDLLENTIKQPAFTYPRFKAPVYNSGKESYSIKEVPSPRGTGIIGYVSDPNDLIEASSENQINRLLFELEQKSSVEVAVVVIPSIGKEIPKQFAVDLFELWGIGKADTDNGLLILTVMDQRRTEFEVGYGLEPILTDAVCYRIGVNEIVPNFKNGNYGKGLINSVVRVREFLDNPQVIQEVYGTSIVHQKDDSYQWYHYLLLVYIIICAFMLFWYEGVLYQTQISKDDFYDKYNRLDELKLGCLIFLLPFPLFFISKKVKKRLQKYRTAPRYSKVNGKLLTLKDEWRENKFLEAAQILEERLKSTRYDVWVTEDESDILILEYEGINSRKYSDCTKCGYKTYGKKSSKLLKSATYASAGERVDYYECKNCNYQDEKIVVLPKKVRQTSSSSGSSSSFSSSSSFGGGSSGGGGAGVSW</sequence>
<accession>A0AAJ1VHB7</accession>
<evidence type="ECO:0000256" key="1">
    <source>
        <dbReference type="SAM" id="MobiDB-lite"/>
    </source>
</evidence>
<comment type="caution">
    <text evidence="4">The sequence shown here is derived from an EMBL/GenBank/DDBJ whole genome shotgun (WGS) entry which is preliminary data.</text>
</comment>
<keyword evidence="2" id="KW-0812">Transmembrane</keyword>
<reference evidence="4 5" key="1">
    <citation type="journal article" date="2014" name="Int. J. Syst. Evol. Microbiol.">
        <title>Complete genome sequence of Corynebacterium casei LMG S-19264T (=DSM 44701T), isolated from a smear-ripened cheese.</title>
        <authorList>
            <consortium name="US DOE Joint Genome Institute (JGI-PGF)"/>
            <person name="Walter F."/>
            <person name="Albersmeier A."/>
            <person name="Kalinowski J."/>
            <person name="Ruckert C."/>
        </authorList>
    </citation>
    <scope>NUCLEOTIDE SEQUENCE [LARGE SCALE GENOMIC DNA]</scope>
    <source>
        <strain evidence="4 5">CECT 8670</strain>
    </source>
</reference>
<dbReference type="EMBL" id="JAUFQH010000013">
    <property type="protein sequence ID" value="MDN3620653.1"/>
    <property type="molecule type" value="Genomic_DNA"/>
</dbReference>
<feature type="transmembrane region" description="Helical" evidence="2">
    <location>
        <begin position="282"/>
        <end position="299"/>
    </location>
</feature>
<dbReference type="PANTHER" id="PTHR30373">
    <property type="entry name" value="UPF0603 PROTEIN YGCG"/>
    <property type="match status" value="1"/>
</dbReference>
<dbReference type="Pfam" id="PF04536">
    <property type="entry name" value="TPM_phosphatase"/>
    <property type="match status" value="1"/>
</dbReference>
<feature type="transmembrane region" description="Helical" evidence="2">
    <location>
        <begin position="239"/>
        <end position="261"/>
    </location>
</feature>
<gene>
    <name evidence="4" type="ORF">QWY81_14400</name>
</gene>
<dbReference type="Gene3D" id="3.10.310.50">
    <property type="match status" value="1"/>
</dbReference>
<feature type="compositionally biased region" description="Low complexity" evidence="1">
    <location>
        <begin position="431"/>
        <end position="445"/>
    </location>
</feature>
<name>A0AAJ1VHB7_9FLAO</name>
<dbReference type="RefSeq" id="WP_261973207.1">
    <property type="nucleotide sequence ID" value="NZ_CP103460.1"/>
</dbReference>
<protein>
    <submittedName>
        <fullName evidence="4">TPM domain-containing protein</fullName>
    </submittedName>
</protein>
<evidence type="ECO:0000256" key="2">
    <source>
        <dbReference type="SAM" id="Phobius"/>
    </source>
</evidence>
<dbReference type="Proteomes" id="UP001228636">
    <property type="component" value="Unassembled WGS sequence"/>
</dbReference>